<dbReference type="InterPro" id="IPR027486">
    <property type="entry name" value="Ribosomal_uS10_dom"/>
</dbReference>
<dbReference type="InterPro" id="IPR036838">
    <property type="entry name" value="Ribosomal_uS10_dom_sf"/>
</dbReference>
<dbReference type="GO" id="GO:0006412">
    <property type="term" value="P:translation"/>
    <property type="evidence" value="ECO:0007669"/>
    <property type="project" value="InterPro"/>
</dbReference>
<dbReference type="EMBL" id="KZ772727">
    <property type="protein sequence ID" value="PTQ37831.1"/>
    <property type="molecule type" value="Genomic_DNA"/>
</dbReference>
<keyword evidence="3" id="KW-0687">Ribonucleoprotein</keyword>
<dbReference type="Gramene" id="Mp2g19630.1">
    <property type="protein sequence ID" value="Mp2g19630.1.cds1"/>
    <property type="gene ID" value="Mp2g19630"/>
</dbReference>
<dbReference type="SUPFAM" id="SSF54999">
    <property type="entry name" value="Ribosomal protein S10"/>
    <property type="match status" value="1"/>
</dbReference>
<dbReference type="AlphaFoldDB" id="A0A2R6WVE8"/>
<dbReference type="Gene3D" id="3.30.70.600">
    <property type="entry name" value="Ribosomal protein S10 domain"/>
    <property type="match status" value="1"/>
</dbReference>
<evidence type="ECO:0000259" key="5">
    <source>
        <dbReference type="SMART" id="SM01403"/>
    </source>
</evidence>
<dbReference type="Proteomes" id="UP000244005">
    <property type="component" value="Unassembled WGS sequence"/>
</dbReference>
<evidence type="ECO:0000313" key="7">
    <source>
        <dbReference type="Proteomes" id="UP000244005"/>
    </source>
</evidence>
<dbReference type="Pfam" id="PF00338">
    <property type="entry name" value="Ribosomal_S10"/>
    <property type="match status" value="1"/>
</dbReference>
<organism evidence="6 7">
    <name type="scientific">Marchantia polymorpha</name>
    <name type="common">Common liverwort</name>
    <name type="synonym">Marchantia aquatica</name>
    <dbReference type="NCBI Taxonomy" id="3197"/>
    <lineage>
        <taxon>Eukaryota</taxon>
        <taxon>Viridiplantae</taxon>
        <taxon>Streptophyta</taxon>
        <taxon>Embryophyta</taxon>
        <taxon>Marchantiophyta</taxon>
        <taxon>Marchantiopsida</taxon>
        <taxon>Marchantiidae</taxon>
        <taxon>Marchantiales</taxon>
        <taxon>Marchantiaceae</taxon>
        <taxon>Marchantia</taxon>
    </lineage>
</organism>
<comment type="similarity">
    <text evidence="1">Belongs to the universal ribosomal protein uS10 family.</text>
</comment>
<feature type="domain" description="Small ribosomal subunit protein uS10" evidence="5">
    <location>
        <begin position="30"/>
        <end position="124"/>
    </location>
</feature>
<dbReference type="PANTHER" id="PTHR11700">
    <property type="entry name" value="30S RIBOSOMAL PROTEIN S10 FAMILY MEMBER"/>
    <property type="match status" value="1"/>
</dbReference>
<evidence type="ECO:0000313" key="6">
    <source>
        <dbReference type="EMBL" id="PTQ37831.1"/>
    </source>
</evidence>
<name>A0A2R6WVE8_MARPO</name>
<evidence type="ECO:0000256" key="4">
    <source>
        <dbReference type="ARBA" id="ARBA00035162"/>
    </source>
</evidence>
<protein>
    <recommendedName>
        <fullName evidence="4">Small ribosomal subunit protein uS10</fullName>
    </recommendedName>
</protein>
<dbReference type="InterPro" id="IPR001848">
    <property type="entry name" value="Ribosomal_uS10"/>
</dbReference>
<gene>
    <name evidence="6" type="ORF">MARPO_0055s0088</name>
</gene>
<keyword evidence="7" id="KW-1185">Reference proteome</keyword>
<dbReference type="GO" id="GO:0022627">
    <property type="term" value="C:cytosolic small ribosomal subunit"/>
    <property type="evidence" value="ECO:0000318"/>
    <property type="project" value="GO_Central"/>
</dbReference>
<evidence type="ECO:0000256" key="3">
    <source>
        <dbReference type="ARBA" id="ARBA00023274"/>
    </source>
</evidence>
<accession>A0A2R6WVE8</accession>
<evidence type="ECO:0000256" key="1">
    <source>
        <dbReference type="ARBA" id="ARBA00007102"/>
    </source>
</evidence>
<dbReference type="HAMAP" id="MF_00508">
    <property type="entry name" value="Ribosomal_uS10"/>
    <property type="match status" value="1"/>
</dbReference>
<dbReference type="SMART" id="SM01403">
    <property type="entry name" value="Ribosomal_S10"/>
    <property type="match status" value="1"/>
</dbReference>
<dbReference type="InterPro" id="IPR005729">
    <property type="entry name" value="Ribosomal_uS10_euk/arc"/>
</dbReference>
<evidence type="ECO:0000256" key="2">
    <source>
        <dbReference type="ARBA" id="ARBA00022980"/>
    </source>
</evidence>
<dbReference type="NCBIfam" id="TIGR01046">
    <property type="entry name" value="uS10_euk_arch"/>
    <property type="match status" value="1"/>
</dbReference>
<keyword evidence="2" id="KW-0689">Ribosomal protein</keyword>
<dbReference type="GO" id="GO:0003735">
    <property type="term" value="F:structural constituent of ribosome"/>
    <property type="evidence" value="ECO:0000318"/>
    <property type="project" value="GO_Central"/>
</dbReference>
<sequence length="128" mass="14398">MALAGKHSSKPRAGELELGDFPDHALCRIRITFMSKSVQDLEKVCAELIKNAKEKRLKIKGPARMPNRTMRITSRKSPCGQGTNTWDTFELRVHKRVIDLFTSTQIVKQITSVNIEPGVYVEVSICEA</sequence>
<dbReference type="OrthoDB" id="10248551at2759"/>
<dbReference type="OMA" id="CRIRITF"/>
<dbReference type="FunFam" id="3.30.70.600:FF:000004">
    <property type="entry name" value="30S ribosomal protein S10"/>
    <property type="match status" value="1"/>
</dbReference>
<reference evidence="7" key="1">
    <citation type="journal article" date="2017" name="Cell">
        <title>Insights into land plant evolution garnered from the Marchantia polymorpha genome.</title>
        <authorList>
            <person name="Bowman J.L."/>
            <person name="Kohchi T."/>
            <person name="Yamato K.T."/>
            <person name="Jenkins J."/>
            <person name="Shu S."/>
            <person name="Ishizaki K."/>
            <person name="Yamaoka S."/>
            <person name="Nishihama R."/>
            <person name="Nakamura Y."/>
            <person name="Berger F."/>
            <person name="Adam C."/>
            <person name="Aki S.S."/>
            <person name="Althoff F."/>
            <person name="Araki T."/>
            <person name="Arteaga-Vazquez M.A."/>
            <person name="Balasubrmanian S."/>
            <person name="Barry K."/>
            <person name="Bauer D."/>
            <person name="Boehm C.R."/>
            <person name="Briginshaw L."/>
            <person name="Caballero-Perez J."/>
            <person name="Catarino B."/>
            <person name="Chen F."/>
            <person name="Chiyoda S."/>
            <person name="Chovatia M."/>
            <person name="Davies K.M."/>
            <person name="Delmans M."/>
            <person name="Demura T."/>
            <person name="Dierschke T."/>
            <person name="Dolan L."/>
            <person name="Dorantes-Acosta A.E."/>
            <person name="Eklund D.M."/>
            <person name="Florent S.N."/>
            <person name="Flores-Sandoval E."/>
            <person name="Fujiyama A."/>
            <person name="Fukuzawa H."/>
            <person name="Galik B."/>
            <person name="Grimanelli D."/>
            <person name="Grimwood J."/>
            <person name="Grossniklaus U."/>
            <person name="Hamada T."/>
            <person name="Haseloff J."/>
            <person name="Hetherington A.J."/>
            <person name="Higo A."/>
            <person name="Hirakawa Y."/>
            <person name="Hundley H.N."/>
            <person name="Ikeda Y."/>
            <person name="Inoue K."/>
            <person name="Inoue S.I."/>
            <person name="Ishida S."/>
            <person name="Jia Q."/>
            <person name="Kakita M."/>
            <person name="Kanazawa T."/>
            <person name="Kawai Y."/>
            <person name="Kawashima T."/>
            <person name="Kennedy M."/>
            <person name="Kinose K."/>
            <person name="Kinoshita T."/>
            <person name="Kohara Y."/>
            <person name="Koide E."/>
            <person name="Komatsu K."/>
            <person name="Kopischke S."/>
            <person name="Kubo M."/>
            <person name="Kyozuka J."/>
            <person name="Lagercrantz U."/>
            <person name="Lin S.S."/>
            <person name="Lindquist E."/>
            <person name="Lipzen A.M."/>
            <person name="Lu C.W."/>
            <person name="De Luna E."/>
            <person name="Martienssen R.A."/>
            <person name="Minamino N."/>
            <person name="Mizutani M."/>
            <person name="Mizutani M."/>
            <person name="Mochizuki N."/>
            <person name="Monte I."/>
            <person name="Mosher R."/>
            <person name="Nagasaki H."/>
            <person name="Nakagami H."/>
            <person name="Naramoto S."/>
            <person name="Nishitani K."/>
            <person name="Ohtani M."/>
            <person name="Okamoto T."/>
            <person name="Okumura M."/>
            <person name="Phillips J."/>
            <person name="Pollak B."/>
            <person name="Reinders A."/>
            <person name="Rovekamp M."/>
            <person name="Sano R."/>
            <person name="Sawa S."/>
            <person name="Schmid M.W."/>
            <person name="Shirakawa M."/>
            <person name="Solano R."/>
            <person name="Spunde A."/>
            <person name="Suetsugu N."/>
            <person name="Sugano S."/>
            <person name="Sugiyama A."/>
            <person name="Sun R."/>
            <person name="Suzuki Y."/>
            <person name="Takenaka M."/>
            <person name="Takezawa D."/>
            <person name="Tomogane H."/>
            <person name="Tsuzuki M."/>
            <person name="Ueda T."/>
            <person name="Umeda M."/>
            <person name="Ward J.M."/>
            <person name="Watanabe Y."/>
            <person name="Yazaki K."/>
            <person name="Yokoyama R."/>
            <person name="Yoshitake Y."/>
            <person name="Yotsui I."/>
            <person name="Zachgo S."/>
            <person name="Schmutz J."/>
        </authorList>
    </citation>
    <scope>NUCLEOTIDE SEQUENCE [LARGE SCALE GENOMIC DNA]</scope>
    <source>
        <strain evidence="7">Tak-1</strain>
    </source>
</reference>
<proteinExistence type="inferred from homology"/>
<dbReference type="PRINTS" id="PR00971">
    <property type="entry name" value="RIBOSOMALS10"/>
</dbReference>